<evidence type="ECO:0000256" key="1">
    <source>
        <dbReference type="SAM" id="Phobius"/>
    </source>
</evidence>
<name>A0ABP2R086_STRRT</name>
<sequence>MAWSKALVNKDDLNYLKEMGQIALMAAQLLTVIFSTKFPIIYRRLACHF</sequence>
<gene>
    <name evidence="2" type="ORF">SRA_02646</name>
</gene>
<keyword evidence="1" id="KW-0812">Transmembrane</keyword>
<evidence type="ECO:0000313" key="3">
    <source>
        <dbReference type="Proteomes" id="UP000007815"/>
    </source>
</evidence>
<keyword evidence="1" id="KW-0472">Membrane</keyword>
<dbReference type="EMBL" id="AJTZ01000005">
    <property type="protein sequence ID" value="EJN93399.1"/>
    <property type="molecule type" value="Genomic_DNA"/>
</dbReference>
<reference evidence="2 3" key="1">
    <citation type="submission" date="2009-12" db="EMBL/GenBank/DDBJ databases">
        <authorList>
            <person name="Lefebure T."/>
            <person name="Cornejo O.E."/>
            <person name="Pavinski Bitar P.D."/>
            <person name="Lang P."/>
            <person name="Stanhope M.J."/>
        </authorList>
    </citation>
    <scope>NUCLEOTIDE SEQUENCE [LARGE SCALE GENOMIC DNA]</scope>
    <source>
        <strain evidence="2 3">FA-1</strain>
    </source>
</reference>
<dbReference type="Proteomes" id="UP000007815">
    <property type="component" value="Unassembled WGS sequence"/>
</dbReference>
<keyword evidence="3" id="KW-1185">Reference proteome</keyword>
<protein>
    <submittedName>
        <fullName evidence="2">Uncharacterized protein</fullName>
    </submittedName>
</protein>
<accession>A0ABP2R086</accession>
<feature type="transmembrane region" description="Helical" evidence="1">
    <location>
        <begin position="20"/>
        <end position="42"/>
    </location>
</feature>
<evidence type="ECO:0000313" key="2">
    <source>
        <dbReference type="EMBL" id="EJN93399.1"/>
    </source>
</evidence>
<keyword evidence="1" id="KW-1133">Transmembrane helix</keyword>
<organism evidence="2 3">
    <name type="scientific">Streptococcus ratti FA-1 = DSM 20564</name>
    <dbReference type="NCBI Taxonomy" id="699248"/>
    <lineage>
        <taxon>Bacteria</taxon>
        <taxon>Bacillati</taxon>
        <taxon>Bacillota</taxon>
        <taxon>Bacilli</taxon>
        <taxon>Lactobacillales</taxon>
        <taxon>Streptococcaceae</taxon>
        <taxon>Streptococcus</taxon>
    </lineage>
</organism>
<comment type="caution">
    <text evidence="2">The sequence shown here is derived from an EMBL/GenBank/DDBJ whole genome shotgun (WGS) entry which is preliminary data.</text>
</comment>
<proteinExistence type="predicted"/>